<dbReference type="InterPro" id="IPR003661">
    <property type="entry name" value="HisK_dim/P_dom"/>
</dbReference>
<gene>
    <name evidence="14" type="ORF">GB864_04000</name>
</gene>
<dbReference type="InterPro" id="IPR036890">
    <property type="entry name" value="HATPase_C_sf"/>
</dbReference>
<accession>A0A6I4NZ50</accession>
<dbReference type="EMBL" id="WSTA01000011">
    <property type="protein sequence ID" value="MWB97715.1"/>
    <property type="molecule type" value="Genomic_DNA"/>
</dbReference>
<dbReference type="SMART" id="SM00387">
    <property type="entry name" value="HATPase_c"/>
    <property type="match status" value="1"/>
</dbReference>
<dbReference type="FunFam" id="3.30.565.10:FF:000006">
    <property type="entry name" value="Sensor histidine kinase WalK"/>
    <property type="match status" value="1"/>
</dbReference>
<comment type="subcellular location">
    <subcellularLocation>
        <location evidence="3">Cell membrane</location>
    </subcellularLocation>
</comment>
<keyword evidence="12" id="KW-1133">Transmembrane helix</keyword>
<dbReference type="Pfam" id="PF02518">
    <property type="entry name" value="HATPase_c"/>
    <property type="match status" value="1"/>
</dbReference>
<dbReference type="InterPro" id="IPR050351">
    <property type="entry name" value="BphY/WalK/GraS-like"/>
</dbReference>
<dbReference type="GO" id="GO:0005509">
    <property type="term" value="F:calcium ion binding"/>
    <property type="evidence" value="ECO:0007669"/>
    <property type="project" value="UniProtKB-ARBA"/>
</dbReference>
<dbReference type="FunFam" id="1.10.287.130:FF:000001">
    <property type="entry name" value="Two-component sensor histidine kinase"/>
    <property type="match status" value="1"/>
</dbReference>
<dbReference type="InterPro" id="IPR004358">
    <property type="entry name" value="Sig_transdc_His_kin-like_C"/>
</dbReference>
<dbReference type="GO" id="GO:0000155">
    <property type="term" value="F:phosphorelay sensor kinase activity"/>
    <property type="evidence" value="ECO:0007669"/>
    <property type="project" value="InterPro"/>
</dbReference>
<keyword evidence="15" id="KW-1185">Reference proteome</keyword>
<dbReference type="PANTHER" id="PTHR45453:SF1">
    <property type="entry name" value="PHOSPHATE REGULON SENSOR PROTEIN PHOR"/>
    <property type="match status" value="1"/>
</dbReference>
<dbReference type="Pfam" id="PF00512">
    <property type="entry name" value="HisKA"/>
    <property type="match status" value="1"/>
</dbReference>
<keyword evidence="12" id="KW-0812">Transmembrane</keyword>
<dbReference type="CDD" id="cd00075">
    <property type="entry name" value="HATPase"/>
    <property type="match status" value="1"/>
</dbReference>
<proteinExistence type="predicted"/>
<evidence type="ECO:0000256" key="9">
    <source>
        <dbReference type="ARBA" id="ARBA00023136"/>
    </source>
</evidence>
<dbReference type="PROSITE" id="PS50109">
    <property type="entry name" value="HIS_KIN"/>
    <property type="match status" value="1"/>
</dbReference>
<feature type="transmembrane region" description="Helical" evidence="12">
    <location>
        <begin position="6"/>
        <end position="28"/>
    </location>
</feature>
<dbReference type="GO" id="GO:0004721">
    <property type="term" value="F:phosphoprotein phosphatase activity"/>
    <property type="evidence" value="ECO:0007669"/>
    <property type="project" value="TreeGrafter"/>
</dbReference>
<reference evidence="14 15" key="1">
    <citation type="submission" date="2019-12" db="EMBL/GenBank/DDBJ databases">
        <authorList>
            <person name="Kim Y.S."/>
        </authorList>
    </citation>
    <scope>NUCLEOTIDE SEQUENCE [LARGE SCALE GENOMIC DNA]</scope>
    <source>
        <strain evidence="14 15">MMS17-SY077</strain>
    </source>
</reference>
<evidence type="ECO:0000256" key="7">
    <source>
        <dbReference type="ARBA" id="ARBA00022777"/>
    </source>
</evidence>
<dbReference type="GO" id="GO:0016036">
    <property type="term" value="P:cellular response to phosphate starvation"/>
    <property type="evidence" value="ECO:0007669"/>
    <property type="project" value="TreeGrafter"/>
</dbReference>
<evidence type="ECO:0000256" key="2">
    <source>
        <dbReference type="ARBA" id="ARBA00001968"/>
    </source>
</evidence>
<evidence type="ECO:0000259" key="13">
    <source>
        <dbReference type="PROSITE" id="PS50109"/>
    </source>
</evidence>
<keyword evidence="9 12" id="KW-0472">Membrane</keyword>
<evidence type="ECO:0000256" key="10">
    <source>
        <dbReference type="ARBA" id="ARBA00039401"/>
    </source>
</evidence>
<dbReference type="Proteomes" id="UP000438182">
    <property type="component" value="Unassembled WGS sequence"/>
</dbReference>
<evidence type="ECO:0000256" key="11">
    <source>
        <dbReference type="SAM" id="MobiDB-lite"/>
    </source>
</evidence>
<dbReference type="InterPro" id="IPR003594">
    <property type="entry name" value="HATPase_dom"/>
</dbReference>
<dbReference type="GO" id="GO:0005886">
    <property type="term" value="C:plasma membrane"/>
    <property type="evidence" value="ECO:0007669"/>
    <property type="project" value="UniProtKB-SubCell"/>
</dbReference>
<organism evidence="14 15">
    <name type="scientific">Agromyces seonyuensis</name>
    <dbReference type="NCBI Taxonomy" id="2662446"/>
    <lineage>
        <taxon>Bacteria</taxon>
        <taxon>Bacillati</taxon>
        <taxon>Actinomycetota</taxon>
        <taxon>Actinomycetes</taxon>
        <taxon>Micrococcales</taxon>
        <taxon>Microbacteriaceae</taxon>
        <taxon>Agromyces</taxon>
    </lineage>
</organism>
<dbReference type="SUPFAM" id="SSF55874">
    <property type="entry name" value="ATPase domain of HSP90 chaperone/DNA topoisomerase II/histidine kinase"/>
    <property type="match status" value="1"/>
</dbReference>
<dbReference type="SUPFAM" id="SSF47384">
    <property type="entry name" value="Homodimeric domain of signal transducing histidine kinase"/>
    <property type="match status" value="1"/>
</dbReference>
<comment type="cofactor">
    <cofactor evidence="2">
        <name>a divalent metal cation</name>
        <dbReference type="ChEBI" id="CHEBI:60240"/>
    </cofactor>
</comment>
<dbReference type="InterPro" id="IPR005467">
    <property type="entry name" value="His_kinase_dom"/>
</dbReference>
<keyword evidence="5" id="KW-0597">Phosphoprotein</keyword>
<feature type="region of interest" description="Disordered" evidence="11">
    <location>
        <begin position="373"/>
        <end position="393"/>
    </location>
</feature>
<feature type="domain" description="Histidine kinase" evidence="13">
    <location>
        <begin position="157"/>
        <end position="373"/>
    </location>
</feature>
<evidence type="ECO:0000256" key="1">
    <source>
        <dbReference type="ARBA" id="ARBA00000085"/>
    </source>
</evidence>
<evidence type="ECO:0000256" key="6">
    <source>
        <dbReference type="ARBA" id="ARBA00022679"/>
    </source>
</evidence>
<keyword evidence="7 14" id="KW-0418">Kinase</keyword>
<keyword evidence="6" id="KW-0808">Transferase</keyword>
<name>A0A6I4NZ50_9MICO</name>
<dbReference type="AlphaFoldDB" id="A0A6I4NZ50"/>
<evidence type="ECO:0000256" key="4">
    <source>
        <dbReference type="ARBA" id="ARBA00012438"/>
    </source>
</evidence>
<evidence type="ECO:0000256" key="3">
    <source>
        <dbReference type="ARBA" id="ARBA00004236"/>
    </source>
</evidence>
<dbReference type="Gene3D" id="1.10.287.130">
    <property type="match status" value="1"/>
</dbReference>
<sequence length="393" mass="42204">MQDAWVVLAALAIGAFLGAGFVVILIIARERGEQAQRVVNPVVPEGVDQVIAALDSAGIVLDPSNNVVRASPGALSLGLVRGLAVTNPELLRLAGLVRADGETVQEEIEVPRGPYGDASVTLLVRVARLGTRFVLLLAEDRTEAKRLDAVRRDFIANISHELKTPIASVGLLAEAVDQAADEPERVRRFASRLSEESSRLARITNEVIQLTRLQANDAVAERALLDLDEIVAVAIDQNRVLASGKRIELALRTRSKARVWGDRELLIVAVHNLVANAIAYSPEGGRIGIGTARRDGIVEISVTDQGIGIPEEDLDRVFERFYRVDQARSRHTGGTGLGLAIVKHTAEEHGGDVRAWSTLGRGSTFTIRLPEAASAADAADAGAERPRPRRTTA</sequence>
<comment type="caution">
    <text evidence="14">The sequence shown here is derived from an EMBL/GenBank/DDBJ whole genome shotgun (WGS) entry which is preliminary data.</text>
</comment>
<evidence type="ECO:0000256" key="12">
    <source>
        <dbReference type="SAM" id="Phobius"/>
    </source>
</evidence>
<dbReference type="CDD" id="cd00082">
    <property type="entry name" value="HisKA"/>
    <property type="match status" value="1"/>
</dbReference>
<dbReference type="EC" id="2.7.13.3" evidence="4"/>
<evidence type="ECO:0000256" key="5">
    <source>
        <dbReference type="ARBA" id="ARBA00022553"/>
    </source>
</evidence>
<dbReference type="InterPro" id="IPR036097">
    <property type="entry name" value="HisK_dim/P_sf"/>
</dbReference>
<dbReference type="RefSeq" id="WP_160423063.1">
    <property type="nucleotide sequence ID" value="NZ_WSTA01000011.1"/>
</dbReference>
<protein>
    <recommendedName>
        <fullName evidence="10">Sensor-like histidine kinase SenX3</fullName>
        <ecNumber evidence="4">2.7.13.3</ecNumber>
    </recommendedName>
</protein>
<dbReference type="PANTHER" id="PTHR45453">
    <property type="entry name" value="PHOSPHATE REGULON SENSOR PROTEIN PHOR"/>
    <property type="match status" value="1"/>
</dbReference>
<dbReference type="SMART" id="SM00388">
    <property type="entry name" value="HisKA"/>
    <property type="match status" value="1"/>
</dbReference>
<evidence type="ECO:0000313" key="15">
    <source>
        <dbReference type="Proteomes" id="UP000438182"/>
    </source>
</evidence>
<dbReference type="PRINTS" id="PR00344">
    <property type="entry name" value="BCTRLSENSOR"/>
</dbReference>
<comment type="catalytic activity">
    <reaction evidence="1">
        <text>ATP + protein L-histidine = ADP + protein N-phospho-L-histidine.</text>
        <dbReference type="EC" id="2.7.13.3"/>
    </reaction>
</comment>
<keyword evidence="8" id="KW-0902">Two-component regulatory system</keyword>
<evidence type="ECO:0000313" key="14">
    <source>
        <dbReference type="EMBL" id="MWB97715.1"/>
    </source>
</evidence>
<evidence type="ECO:0000256" key="8">
    <source>
        <dbReference type="ARBA" id="ARBA00023012"/>
    </source>
</evidence>
<dbReference type="Gene3D" id="3.30.565.10">
    <property type="entry name" value="Histidine kinase-like ATPase, C-terminal domain"/>
    <property type="match status" value="1"/>
</dbReference>